<dbReference type="Proteomes" id="UP000199729">
    <property type="component" value="Chromosome"/>
</dbReference>
<evidence type="ECO:0000256" key="5">
    <source>
        <dbReference type="ARBA" id="ARBA00022747"/>
    </source>
</evidence>
<reference evidence="9 10" key="1">
    <citation type="submission" date="2017-07" db="EMBL/GenBank/DDBJ databases">
        <title>Complete Genome Sequence of the cosmetic ferment Vitreoscilla filiformis (ATCC15551).</title>
        <authorList>
            <person name="Contreras S."/>
            <person name="Sagory-Zalkind P."/>
            <person name="Blanquart H."/>
            <person name="Iltis A."/>
            <person name="Morand S.C."/>
        </authorList>
    </citation>
    <scope>NUCLEOTIDE SEQUENCE [LARGE SCALE GENOMIC DNA]</scope>
    <source>
        <strain evidence="9 10">ATCC 15551</strain>
    </source>
</reference>
<keyword evidence="3 7" id="KW-0808">Transferase</keyword>
<keyword evidence="2 7" id="KW-0489">Methyltransferase</keyword>
<comment type="similarity">
    <text evidence="7 8">Belongs to the class I-like SAM-binding methyltransferase superfamily. C5-methyltransferase family.</text>
</comment>
<dbReference type="GO" id="GO:0003886">
    <property type="term" value="F:DNA (cytosine-5-)-methyltransferase activity"/>
    <property type="evidence" value="ECO:0007669"/>
    <property type="project" value="UniProtKB-EC"/>
</dbReference>
<keyword evidence="4 7" id="KW-0949">S-adenosyl-L-methionine</keyword>
<dbReference type="KEGG" id="vff:VITFI_CDS2567"/>
<evidence type="ECO:0000256" key="4">
    <source>
        <dbReference type="ARBA" id="ARBA00022691"/>
    </source>
</evidence>
<dbReference type="PRINTS" id="PR00105">
    <property type="entry name" value="C5METTRFRASE"/>
</dbReference>
<dbReference type="Gene3D" id="3.90.120.10">
    <property type="entry name" value="DNA Methylase, subunit A, domain 2"/>
    <property type="match status" value="1"/>
</dbReference>
<protein>
    <recommendedName>
        <fullName evidence="1">DNA (cytosine-5-)-methyltransferase</fullName>
        <ecNumber evidence="1">2.1.1.37</ecNumber>
    </recommendedName>
</protein>
<dbReference type="GO" id="GO:0032259">
    <property type="term" value="P:methylation"/>
    <property type="evidence" value="ECO:0007669"/>
    <property type="project" value="UniProtKB-KW"/>
</dbReference>
<dbReference type="REBASE" id="212426">
    <property type="entry name" value="M.Vfi15551ORF2567P"/>
</dbReference>
<dbReference type="NCBIfam" id="TIGR00675">
    <property type="entry name" value="dcm"/>
    <property type="match status" value="1"/>
</dbReference>
<dbReference type="Gene3D" id="3.40.50.150">
    <property type="entry name" value="Vaccinia Virus protein VP39"/>
    <property type="match status" value="1"/>
</dbReference>
<dbReference type="InterPro" id="IPR031303">
    <property type="entry name" value="C5_meth_CS"/>
</dbReference>
<accession>A0A221KH22</accession>
<dbReference type="EC" id="2.1.1.37" evidence="1"/>
<evidence type="ECO:0000256" key="1">
    <source>
        <dbReference type="ARBA" id="ARBA00011975"/>
    </source>
</evidence>
<dbReference type="GO" id="GO:0003677">
    <property type="term" value="F:DNA binding"/>
    <property type="evidence" value="ECO:0007669"/>
    <property type="project" value="TreeGrafter"/>
</dbReference>
<evidence type="ECO:0000313" key="9">
    <source>
        <dbReference type="EMBL" id="ASM78344.1"/>
    </source>
</evidence>
<dbReference type="PANTHER" id="PTHR10629">
    <property type="entry name" value="CYTOSINE-SPECIFIC METHYLTRANSFERASE"/>
    <property type="match status" value="1"/>
</dbReference>
<proteinExistence type="inferred from homology"/>
<evidence type="ECO:0000256" key="2">
    <source>
        <dbReference type="ARBA" id="ARBA00022603"/>
    </source>
</evidence>
<dbReference type="GO" id="GO:0044027">
    <property type="term" value="P:negative regulation of gene expression via chromosomal CpG island methylation"/>
    <property type="evidence" value="ECO:0007669"/>
    <property type="project" value="TreeGrafter"/>
</dbReference>
<dbReference type="InterPro" id="IPR001525">
    <property type="entry name" value="C5_MeTfrase"/>
</dbReference>
<gene>
    <name evidence="9" type="ORF">VITFI_CDS2567</name>
</gene>
<dbReference type="PROSITE" id="PS51679">
    <property type="entry name" value="SAM_MT_C5"/>
    <property type="match status" value="1"/>
</dbReference>
<dbReference type="PROSITE" id="PS00095">
    <property type="entry name" value="C5_MTASE_2"/>
    <property type="match status" value="1"/>
</dbReference>
<evidence type="ECO:0000256" key="7">
    <source>
        <dbReference type="PROSITE-ProRule" id="PRU01016"/>
    </source>
</evidence>
<dbReference type="EMBL" id="CP022423">
    <property type="protein sequence ID" value="ASM78344.1"/>
    <property type="molecule type" value="Genomic_DNA"/>
</dbReference>
<keyword evidence="10" id="KW-1185">Reference proteome</keyword>
<keyword evidence="9" id="KW-0378">Hydrolase</keyword>
<dbReference type="GO" id="GO:0004519">
    <property type="term" value="F:endonuclease activity"/>
    <property type="evidence" value="ECO:0007669"/>
    <property type="project" value="UniProtKB-KW"/>
</dbReference>
<keyword evidence="5" id="KW-0680">Restriction system</keyword>
<evidence type="ECO:0000313" key="10">
    <source>
        <dbReference type="Proteomes" id="UP000199729"/>
    </source>
</evidence>
<dbReference type="InterPro" id="IPR029063">
    <property type="entry name" value="SAM-dependent_MTases_sf"/>
</dbReference>
<name>A0A221KH22_VITFI</name>
<dbReference type="AlphaFoldDB" id="A0A221KH22"/>
<evidence type="ECO:0000256" key="8">
    <source>
        <dbReference type="RuleBase" id="RU000416"/>
    </source>
</evidence>
<comment type="catalytic activity">
    <reaction evidence="6">
        <text>a 2'-deoxycytidine in DNA + S-adenosyl-L-methionine = a 5-methyl-2'-deoxycytidine in DNA + S-adenosyl-L-homocysteine + H(+)</text>
        <dbReference type="Rhea" id="RHEA:13681"/>
        <dbReference type="Rhea" id="RHEA-COMP:11369"/>
        <dbReference type="Rhea" id="RHEA-COMP:11370"/>
        <dbReference type="ChEBI" id="CHEBI:15378"/>
        <dbReference type="ChEBI" id="CHEBI:57856"/>
        <dbReference type="ChEBI" id="CHEBI:59789"/>
        <dbReference type="ChEBI" id="CHEBI:85452"/>
        <dbReference type="ChEBI" id="CHEBI:85454"/>
        <dbReference type="EC" id="2.1.1.37"/>
    </reaction>
</comment>
<dbReference type="Pfam" id="PF00145">
    <property type="entry name" value="DNA_methylase"/>
    <property type="match status" value="2"/>
</dbReference>
<evidence type="ECO:0000256" key="6">
    <source>
        <dbReference type="ARBA" id="ARBA00047422"/>
    </source>
</evidence>
<organism evidence="9 10">
    <name type="scientific">Vitreoscilla filiformis</name>
    <dbReference type="NCBI Taxonomy" id="63"/>
    <lineage>
        <taxon>Bacteria</taxon>
        <taxon>Pseudomonadati</taxon>
        <taxon>Pseudomonadota</taxon>
        <taxon>Betaproteobacteria</taxon>
        <taxon>Neisseriales</taxon>
        <taxon>Neisseriaceae</taxon>
        <taxon>Vitreoscilla</taxon>
    </lineage>
</organism>
<evidence type="ECO:0000256" key="3">
    <source>
        <dbReference type="ARBA" id="ARBA00022679"/>
    </source>
</evidence>
<dbReference type="InterPro" id="IPR050390">
    <property type="entry name" value="C5-Methyltransferase"/>
</dbReference>
<keyword evidence="9" id="KW-0540">Nuclease</keyword>
<feature type="active site" evidence="7">
    <location>
        <position position="163"/>
    </location>
</feature>
<keyword evidence="9" id="KW-0255">Endonuclease</keyword>
<dbReference type="PANTHER" id="PTHR10629:SF52">
    <property type="entry name" value="DNA (CYTOSINE-5)-METHYLTRANSFERASE 1"/>
    <property type="match status" value="1"/>
</dbReference>
<sequence length="578" mass="64702">MVANFAPLRKTGSKSIPAHRLMTIPVIDLFAGPGGLGEGLCRSCTDFRIVLSVEKDGMAFETLRLRAAHRALLRVVTREASEWAIWDEIVEVEPWNIVFDQLMTKGGQTIRNACKEADREAWHFELGHTQRKIISTRIRERLTPYAVDGGLPDNIVLIGGPPCQAYSIVGRARNRSKDGYKAENDHRHFLYREYLDVINEFRPAVFIMENVKGILSSTIEGRQIFETITNDLRHPSMACNGGTDGPRYVLVALARGADGIRKPAHTAEDFIIQTEKLGLPQARHRVVICGVREDIFYKAGNHVPPLTPADSISVFDAISDLPRLRPDVSFRGQGLSWKQSLSLPLMDEALKQLRERGEEGLLLAASMVHHHMQVRASTKDPGPGSNRIRCQTAPHVLRDWYLDRSSNLLTNHESRAHMPEDLLRYFFMAVAGLRGSSPRLADFPPCLLPRHKNVDPSNLETAIFKDRFRVQLAYMHSKTITSHIGKDGHAFIHYDPLQCRSLTVREAARLQTFSDSYVFLGNRTSQYTQVGNAVPPLLATKIGQIIAYVLQRAYSENIAIPAPNGRDSSVSMRIPVGA</sequence>
<dbReference type="SUPFAM" id="SSF53335">
    <property type="entry name" value="S-adenosyl-L-methionine-dependent methyltransferases"/>
    <property type="match status" value="1"/>
</dbReference>
<dbReference type="GO" id="GO:0009307">
    <property type="term" value="P:DNA restriction-modification system"/>
    <property type="evidence" value="ECO:0007669"/>
    <property type="project" value="UniProtKB-KW"/>
</dbReference>